<dbReference type="SUPFAM" id="SSF51735">
    <property type="entry name" value="NAD(P)-binding Rossmann-fold domains"/>
    <property type="match status" value="1"/>
</dbReference>
<dbReference type="InterPro" id="IPR020843">
    <property type="entry name" value="ER"/>
</dbReference>
<dbReference type="Gene3D" id="3.40.50.720">
    <property type="entry name" value="NAD(P)-binding Rossmann-like Domain"/>
    <property type="match status" value="1"/>
</dbReference>
<accession>A0A0J5WGI3</accession>
<dbReference type="InterPro" id="IPR051603">
    <property type="entry name" value="Zinc-ADH_QOR/CCCR"/>
</dbReference>
<dbReference type="Gene3D" id="3.90.180.10">
    <property type="entry name" value="Medium-chain alcohol dehydrogenases, catalytic domain"/>
    <property type="match status" value="1"/>
</dbReference>
<dbReference type="PATRIC" id="fig|292.27.peg.8363"/>
<dbReference type="Proteomes" id="UP000036338">
    <property type="component" value="Unassembled WGS sequence"/>
</dbReference>
<dbReference type="CDD" id="cd05289">
    <property type="entry name" value="MDR_like_2"/>
    <property type="match status" value="1"/>
</dbReference>
<dbReference type="RefSeq" id="WP_048251584.1">
    <property type="nucleotide sequence ID" value="NZ_LDWR01000082.1"/>
</dbReference>
<comment type="caution">
    <text evidence="3">The sequence shown here is derived from an EMBL/GenBank/DDBJ whole genome shotgun (WGS) entry which is preliminary data.</text>
</comment>
<dbReference type="PANTHER" id="PTHR44154">
    <property type="entry name" value="QUINONE OXIDOREDUCTASE"/>
    <property type="match status" value="1"/>
</dbReference>
<organism evidence="3 4">
    <name type="scientific">Burkholderia cepacia</name>
    <name type="common">Pseudomonas cepacia</name>
    <dbReference type="NCBI Taxonomy" id="292"/>
    <lineage>
        <taxon>Bacteria</taxon>
        <taxon>Pseudomonadati</taxon>
        <taxon>Pseudomonadota</taxon>
        <taxon>Betaproteobacteria</taxon>
        <taxon>Burkholderiales</taxon>
        <taxon>Burkholderiaceae</taxon>
        <taxon>Burkholderia</taxon>
        <taxon>Burkholderia cepacia complex</taxon>
    </lineage>
</organism>
<dbReference type="InterPro" id="IPR011032">
    <property type="entry name" value="GroES-like_sf"/>
</dbReference>
<dbReference type="AlphaFoldDB" id="A0A0J5WGI3"/>
<gene>
    <name evidence="3" type="ORF">VL15_36195</name>
</gene>
<evidence type="ECO:0000313" key="3">
    <source>
        <dbReference type="EMBL" id="KML46120.1"/>
    </source>
</evidence>
<dbReference type="SMART" id="SM00829">
    <property type="entry name" value="PKS_ER"/>
    <property type="match status" value="1"/>
</dbReference>
<dbReference type="PANTHER" id="PTHR44154:SF1">
    <property type="entry name" value="QUINONE OXIDOREDUCTASE"/>
    <property type="match status" value="1"/>
</dbReference>
<evidence type="ECO:0000313" key="4">
    <source>
        <dbReference type="Proteomes" id="UP000036338"/>
    </source>
</evidence>
<dbReference type="Pfam" id="PF08240">
    <property type="entry name" value="ADH_N"/>
    <property type="match status" value="1"/>
</dbReference>
<name>A0A0J5WGI3_BURCE</name>
<keyword evidence="1" id="KW-0521">NADP</keyword>
<reference evidence="3 4" key="1">
    <citation type="submission" date="2015-05" db="EMBL/GenBank/DDBJ databases">
        <title>Draft genome of Burkholderia cepacia LK29.</title>
        <authorList>
            <person name="Chan X.Y."/>
        </authorList>
    </citation>
    <scope>NUCLEOTIDE SEQUENCE [LARGE SCALE GENOMIC DNA]</scope>
    <source>
        <strain evidence="3 4">LK29</strain>
    </source>
</reference>
<protein>
    <submittedName>
        <fullName evidence="3">Quinone oxidoreductase</fullName>
    </submittedName>
</protein>
<proteinExistence type="predicted"/>
<feature type="domain" description="Enoyl reductase (ER)" evidence="2">
    <location>
        <begin position="10"/>
        <end position="323"/>
    </location>
</feature>
<dbReference type="GO" id="GO:0016491">
    <property type="term" value="F:oxidoreductase activity"/>
    <property type="evidence" value="ECO:0007669"/>
    <property type="project" value="InterPro"/>
</dbReference>
<dbReference type="Pfam" id="PF13602">
    <property type="entry name" value="ADH_zinc_N_2"/>
    <property type="match status" value="1"/>
</dbReference>
<evidence type="ECO:0000256" key="1">
    <source>
        <dbReference type="ARBA" id="ARBA00022857"/>
    </source>
</evidence>
<sequence length="330" mass="34069">MRALLIDRVGHSGAFRLADVPAPKPRPGDVLIRVAYAGVNPADWKCREGYLGAFMEYTFPFVIGFDAAGVVEAVGDGVDGFAPGMRVFAQTDVGAGRWGAYAEYVAVRHDSVVRLPDTVSFAEAAATPTPALAAWAGLFDDGGLRAGQTVLVHGGAGAVGTFAIQLAAQAGARVAATCSARNRDTVESLGAAASIDYRAQDIAAAVRAWAPGGVDLVLDAVGGDTLPDALDLLAPGGTLVNIMTLAAGDAERLAATGAEAARRGLRTAMTYSRMPSGNTLASIAERLGRRALRVPRFDSFPLEQAARALDLVQTGEAKTKLVLHVADIAG</sequence>
<dbReference type="InterPro" id="IPR013154">
    <property type="entry name" value="ADH-like_N"/>
</dbReference>
<dbReference type="SUPFAM" id="SSF50129">
    <property type="entry name" value="GroES-like"/>
    <property type="match status" value="1"/>
</dbReference>
<dbReference type="InterPro" id="IPR036291">
    <property type="entry name" value="NAD(P)-bd_dom_sf"/>
</dbReference>
<dbReference type="EMBL" id="LDWR01000082">
    <property type="protein sequence ID" value="KML46120.1"/>
    <property type="molecule type" value="Genomic_DNA"/>
</dbReference>
<evidence type="ECO:0000259" key="2">
    <source>
        <dbReference type="SMART" id="SM00829"/>
    </source>
</evidence>